<evidence type="ECO:0000256" key="1">
    <source>
        <dbReference type="ARBA" id="ARBA00000312"/>
    </source>
</evidence>
<evidence type="ECO:0000313" key="23">
    <source>
        <dbReference type="Proteomes" id="UP000040576"/>
    </source>
</evidence>
<dbReference type="Proteomes" id="UP000032076">
    <property type="component" value="Unassembled WGS sequence"/>
</dbReference>
<keyword evidence="23" id="KW-1185">Reference proteome</keyword>
<dbReference type="EMBL" id="CCRF01000079">
    <property type="protein sequence ID" value="CEE02588.1"/>
    <property type="molecule type" value="Genomic_DNA"/>
</dbReference>
<comment type="catalytic activity">
    <reaction evidence="1">
        <text>adenosylcob(III)inamide + ATP = adenosylcob(III)inamide phosphate + ADP + H(+)</text>
        <dbReference type="Rhea" id="RHEA:15769"/>
        <dbReference type="ChEBI" id="CHEBI:2480"/>
        <dbReference type="ChEBI" id="CHEBI:15378"/>
        <dbReference type="ChEBI" id="CHEBI:30616"/>
        <dbReference type="ChEBI" id="CHEBI:58502"/>
        <dbReference type="ChEBI" id="CHEBI:456216"/>
        <dbReference type="EC" id="2.7.1.156"/>
    </reaction>
</comment>
<dbReference type="EC" id="2.7.1.156" evidence="8"/>
<dbReference type="Gene3D" id="3.40.50.300">
    <property type="entry name" value="P-loop containing nucleotide triphosphate hydrolases"/>
    <property type="match status" value="1"/>
</dbReference>
<evidence type="ECO:0000313" key="20">
    <source>
        <dbReference type="EMBL" id="CEE02588.1"/>
    </source>
</evidence>
<evidence type="ECO:0000313" key="22">
    <source>
        <dbReference type="Proteomes" id="UP000032076"/>
    </source>
</evidence>
<evidence type="ECO:0000256" key="4">
    <source>
        <dbReference type="ARBA" id="ARBA00003889"/>
    </source>
</evidence>
<dbReference type="GO" id="GO:0005525">
    <property type="term" value="F:GTP binding"/>
    <property type="evidence" value="ECO:0007669"/>
    <property type="project" value="UniProtKB-KW"/>
</dbReference>
<keyword evidence="13" id="KW-0418">Kinase</keyword>
<dbReference type="Pfam" id="PF02283">
    <property type="entry name" value="CobU"/>
    <property type="match status" value="1"/>
</dbReference>
<feature type="binding site" evidence="19">
    <location>
        <begin position="12"/>
        <end position="19"/>
    </location>
    <ligand>
        <name>GTP</name>
        <dbReference type="ChEBI" id="CHEBI:37565"/>
    </ligand>
</feature>
<dbReference type="InterPro" id="IPR003203">
    <property type="entry name" value="CobU/CobP"/>
</dbReference>
<evidence type="ECO:0000256" key="17">
    <source>
        <dbReference type="ARBA" id="ARBA00030571"/>
    </source>
</evidence>
<dbReference type="GO" id="GO:0009236">
    <property type="term" value="P:cobalamin biosynthetic process"/>
    <property type="evidence" value="ECO:0007669"/>
    <property type="project" value="UniProtKB-UniPathway"/>
</dbReference>
<dbReference type="EMBL" id="JXLU01000131">
    <property type="protein sequence ID" value="KIO71293.1"/>
    <property type="molecule type" value="Genomic_DNA"/>
</dbReference>
<evidence type="ECO:0000256" key="11">
    <source>
        <dbReference type="ARBA" id="ARBA00022679"/>
    </source>
</evidence>
<dbReference type="PATRIC" id="fig|35841.7.peg.3586"/>
<evidence type="ECO:0000256" key="16">
    <source>
        <dbReference type="ARBA" id="ARBA00029570"/>
    </source>
</evidence>
<evidence type="ECO:0000313" key="21">
    <source>
        <dbReference type="EMBL" id="KIO71293.1"/>
    </source>
</evidence>
<evidence type="ECO:0000256" key="14">
    <source>
        <dbReference type="ARBA" id="ARBA00022840"/>
    </source>
</evidence>
<evidence type="ECO:0000256" key="12">
    <source>
        <dbReference type="ARBA" id="ARBA00022741"/>
    </source>
</evidence>
<dbReference type="UniPathway" id="UPA00148">
    <property type="reaction ID" value="UER00236"/>
</dbReference>
<dbReference type="OrthoDB" id="9799422at2"/>
<keyword evidence="14" id="KW-0067">ATP-binding</keyword>
<dbReference type="SUPFAM" id="SSF52540">
    <property type="entry name" value="P-loop containing nucleoside triphosphate hydrolases"/>
    <property type="match status" value="1"/>
</dbReference>
<keyword evidence="12 19" id="KW-0547">Nucleotide-binding</keyword>
<proteinExistence type="inferred from homology"/>
<accession>A0A090J1Q8</accession>
<dbReference type="Proteomes" id="UP000040576">
    <property type="component" value="Unassembled WGS sequence"/>
</dbReference>
<organism evidence="20 23">
    <name type="scientific">Caldibacillus thermoamylovorans</name>
    <dbReference type="NCBI Taxonomy" id="35841"/>
    <lineage>
        <taxon>Bacteria</taxon>
        <taxon>Bacillati</taxon>
        <taxon>Bacillota</taxon>
        <taxon>Bacilli</taxon>
        <taxon>Bacillales</taxon>
        <taxon>Bacillaceae</taxon>
        <taxon>Caldibacillus</taxon>
    </lineage>
</organism>
<evidence type="ECO:0000256" key="8">
    <source>
        <dbReference type="ARBA" id="ARBA00012016"/>
    </source>
</evidence>
<dbReference type="PANTHER" id="PTHR34848:SF1">
    <property type="entry name" value="BIFUNCTIONAL ADENOSYLCOBALAMIN BIOSYNTHESIS PROTEIN COBU"/>
    <property type="match status" value="1"/>
</dbReference>
<evidence type="ECO:0000256" key="18">
    <source>
        <dbReference type="PIRSR" id="PIRSR006135-1"/>
    </source>
</evidence>
<evidence type="ECO:0000256" key="9">
    <source>
        <dbReference type="ARBA" id="ARBA00012523"/>
    </source>
</evidence>
<dbReference type="InterPro" id="IPR027417">
    <property type="entry name" value="P-loop_NTPase"/>
</dbReference>
<sequence length="194" mass="22316">MASDSSIIFITGGVRSGKSRFAEKTAATCWQQSPTGTLHYIATMQATDSEMEKRIDRHKKDRTKGGLPWRTWEKPVSVGDLAYHFRQEDIVLLDCLTTWLNNEFFFASDDWKAAQFHDDLFDKMWYGIDRIRSHVNKLIIVSNEVLHEPLANNELVLAYSRILGLLHRQIVTNAYQAILIEAGIPIFMKEGEER</sequence>
<dbReference type="PANTHER" id="PTHR34848">
    <property type="match status" value="1"/>
</dbReference>
<keyword evidence="21" id="KW-0548">Nucleotidyltransferase</keyword>
<keyword evidence="11 21" id="KW-0808">Transferase</keyword>
<reference evidence="20 23" key="1">
    <citation type="submission" date="2014-07" db="EMBL/GenBank/DDBJ databases">
        <authorList>
            <person name="Wibberg Daniel"/>
        </authorList>
    </citation>
    <scope>NUCLEOTIDE SEQUENCE [LARGE SCALE GENOMIC DNA]</scope>
</reference>
<comment type="pathway">
    <text evidence="6">Cofactor biosynthesis; adenosylcobalamin biosynthesis; adenosylcobalamin from cob(II)yrinate a,c-diamide: step 5/7.</text>
</comment>
<feature type="binding site" evidence="19">
    <location>
        <position position="94"/>
    </location>
    <ligand>
        <name>GTP</name>
        <dbReference type="ChEBI" id="CHEBI:37565"/>
    </ligand>
</feature>
<dbReference type="EC" id="2.7.7.62" evidence="9"/>
<evidence type="ECO:0000256" key="6">
    <source>
        <dbReference type="ARBA" id="ARBA00005159"/>
    </source>
</evidence>
<evidence type="ECO:0000256" key="15">
    <source>
        <dbReference type="ARBA" id="ARBA00023134"/>
    </source>
</evidence>
<dbReference type="GO" id="GO:0008820">
    <property type="term" value="F:cobinamide phosphate guanylyltransferase activity"/>
    <property type="evidence" value="ECO:0007669"/>
    <property type="project" value="UniProtKB-EC"/>
</dbReference>
<comment type="pathway">
    <text evidence="5">Cofactor biosynthesis; adenosylcobalamin biosynthesis; adenosylcobalamin from cob(II)yrinate a,c-diamide: step 6/7.</text>
</comment>
<keyword evidence="15 19" id="KW-0342">GTP-binding</keyword>
<gene>
    <name evidence="21" type="ORF">B4167_0247</name>
    <name evidence="20" type="ORF">BT1A1_2795</name>
</gene>
<dbReference type="PIRSF" id="PIRSF006135">
    <property type="entry name" value="CobU"/>
    <property type="match status" value="1"/>
</dbReference>
<comment type="catalytic activity">
    <reaction evidence="2">
        <text>adenosylcob(III)inamide phosphate + GTP + H(+) = adenosylcob(III)inamide-GDP + diphosphate</text>
        <dbReference type="Rhea" id="RHEA:22712"/>
        <dbReference type="ChEBI" id="CHEBI:15378"/>
        <dbReference type="ChEBI" id="CHEBI:33019"/>
        <dbReference type="ChEBI" id="CHEBI:37565"/>
        <dbReference type="ChEBI" id="CHEBI:58502"/>
        <dbReference type="ChEBI" id="CHEBI:60487"/>
        <dbReference type="EC" id="2.7.7.62"/>
    </reaction>
</comment>
<evidence type="ECO:0000256" key="5">
    <source>
        <dbReference type="ARBA" id="ARBA00004692"/>
    </source>
</evidence>
<dbReference type="GO" id="GO:0043752">
    <property type="term" value="F:adenosylcobinamide kinase activity"/>
    <property type="evidence" value="ECO:0007669"/>
    <property type="project" value="UniProtKB-EC"/>
</dbReference>
<protein>
    <recommendedName>
        <fullName evidence="16">Adenosylcobinamide kinase</fullName>
        <ecNumber evidence="8">2.7.1.156</ecNumber>
        <ecNumber evidence="9">2.7.7.62</ecNumber>
    </recommendedName>
    <alternativeName>
        <fullName evidence="17">Adenosylcobinamide-phosphate guanylyltransferase</fullName>
    </alternativeName>
</protein>
<evidence type="ECO:0000256" key="7">
    <source>
        <dbReference type="ARBA" id="ARBA00007490"/>
    </source>
</evidence>
<feature type="active site" description="GMP-histidine intermediate" evidence="18">
    <location>
        <position position="58"/>
    </location>
</feature>
<evidence type="ECO:0000256" key="13">
    <source>
        <dbReference type="ARBA" id="ARBA00022777"/>
    </source>
</evidence>
<evidence type="ECO:0000256" key="2">
    <source>
        <dbReference type="ARBA" id="ARBA00000711"/>
    </source>
</evidence>
<name>A0A090J1Q8_9BACI</name>
<reference evidence="21 22" key="2">
    <citation type="submission" date="2015-01" db="EMBL/GenBank/DDBJ databases">
        <title>Draft Genome Sequences of Four Bacillus thermoamylovorans Strains, Isolated From Food Products.</title>
        <authorList>
            <person name="Krawcyk A.O."/>
            <person name="Berendsen E.M."/>
            <person name="Eijlander R.T."/>
            <person name="de Jong A."/>
            <person name="Wells-Bennik M."/>
            <person name="Kuipers O.P."/>
        </authorList>
    </citation>
    <scope>NUCLEOTIDE SEQUENCE [LARGE SCALE GENOMIC DNA]</scope>
    <source>
        <strain evidence="21 22">B4167</strain>
    </source>
</reference>
<evidence type="ECO:0000256" key="10">
    <source>
        <dbReference type="ARBA" id="ARBA00022573"/>
    </source>
</evidence>
<comment type="similarity">
    <text evidence="7">Belongs to the CobU/CobP family.</text>
</comment>
<evidence type="ECO:0000256" key="19">
    <source>
        <dbReference type="PIRSR" id="PIRSR006135-2"/>
    </source>
</evidence>
<evidence type="ECO:0000256" key="3">
    <source>
        <dbReference type="ARBA" id="ARBA00001522"/>
    </source>
</evidence>
<keyword evidence="10" id="KW-0169">Cobalamin biosynthesis</keyword>
<dbReference type="CDD" id="cd00544">
    <property type="entry name" value="CobU"/>
    <property type="match status" value="1"/>
</dbReference>
<dbReference type="AlphaFoldDB" id="A0A090J1Q8"/>
<feature type="binding site" evidence="19">
    <location>
        <position position="73"/>
    </location>
    <ligand>
        <name>GTP</name>
        <dbReference type="ChEBI" id="CHEBI:37565"/>
    </ligand>
</feature>
<comment type="catalytic activity">
    <reaction evidence="3">
        <text>adenosylcob(III)inamide + GTP = adenosylcob(III)inamide phosphate + GDP + H(+)</text>
        <dbReference type="Rhea" id="RHEA:15765"/>
        <dbReference type="ChEBI" id="CHEBI:2480"/>
        <dbReference type="ChEBI" id="CHEBI:15378"/>
        <dbReference type="ChEBI" id="CHEBI:37565"/>
        <dbReference type="ChEBI" id="CHEBI:58189"/>
        <dbReference type="ChEBI" id="CHEBI:58502"/>
        <dbReference type="EC" id="2.7.1.156"/>
    </reaction>
</comment>
<feature type="binding site" evidence="19">
    <location>
        <begin position="59"/>
        <end position="62"/>
    </location>
    <ligand>
        <name>GTP</name>
        <dbReference type="ChEBI" id="CHEBI:37565"/>
    </ligand>
</feature>
<comment type="function">
    <text evidence="4">Catalyzes ATP-dependent phosphorylation of adenosylcobinamide and addition of GMP to adenosylcobinamide phosphate.</text>
</comment>
<dbReference type="GO" id="GO:0005524">
    <property type="term" value="F:ATP binding"/>
    <property type="evidence" value="ECO:0007669"/>
    <property type="project" value="UniProtKB-KW"/>
</dbReference>
<dbReference type="RefSeq" id="WP_034772214.1">
    <property type="nucleotide sequence ID" value="NZ_CCRF01000079.1"/>
</dbReference>